<evidence type="ECO:0000256" key="1">
    <source>
        <dbReference type="ARBA" id="ARBA00004479"/>
    </source>
</evidence>
<dbReference type="AlphaFoldDB" id="A0A2Y9FWM9"/>
<dbReference type="PANTHER" id="PTHR14385:SF0">
    <property type="entry name" value="C-X-C MOTIF CHEMOKINE 16"/>
    <property type="match status" value="1"/>
</dbReference>
<keyword evidence="6 14" id="KW-0812">Transmembrane</keyword>
<reference evidence="18" key="1">
    <citation type="submission" date="2025-08" db="UniProtKB">
        <authorList>
            <consortium name="RefSeq"/>
        </authorList>
    </citation>
    <scope>IDENTIFICATION</scope>
</reference>
<dbReference type="GO" id="GO:0030335">
    <property type="term" value="P:positive regulation of cell migration"/>
    <property type="evidence" value="ECO:0007669"/>
    <property type="project" value="InterPro"/>
</dbReference>
<comment type="subcellular location">
    <subcellularLocation>
        <location evidence="1">Membrane</location>
        <topology evidence="1">Single-pass type I membrane protein</topology>
    </subcellularLocation>
</comment>
<feature type="transmembrane region" description="Helical" evidence="14">
    <location>
        <begin position="199"/>
        <end position="222"/>
    </location>
</feature>
<dbReference type="GO" id="GO:0010818">
    <property type="term" value="P:T cell chemotaxis"/>
    <property type="evidence" value="ECO:0007669"/>
    <property type="project" value="TreeGrafter"/>
</dbReference>
<evidence type="ECO:0000256" key="10">
    <source>
        <dbReference type="ARBA" id="ARBA00023157"/>
    </source>
</evidence>
<evidence type="ECO:0000259" key="16">
    <source>
        <dbReference type="Pfam" id="PF20902"/>
    </source>
</evidence>
<evidence type="ECO:0000256" key="15">
    <source>
        <dbReference type="SAM" id="SignalP"/>
    </source>
</evidence>
<name>A0A2Y9FWM9_TRIMA</name>
<dbReference type="GO" id="GO:0016020">
    <property type="term" value="C:membrane"/>
    <property type="evidence" value="ECO:0007669"/>
    <property type="project" value="UniProtKB-SubCell"/>
</dbReference>
<evidence type="ECO:0000313" key="18">
    <source>
        <dbReference type="RefSeq" id="XP_012410913.1"/>
    </source>
</evidence>
<evidence type="ECO:0000256" key="14">
    <source>
        <dbReference type="SAM" id="Phobius"/>
    </source>
</evidence>
<dbReference type="GO" id="GO:0030307">
    <property type="term" value="P:positive regulation of cell growth"/>
    <property type="evidence" value="ECO:0007669"/>
    <property type="project" value="InterPro"/>
</dbReference>
<dbReference type="GO" id="GO:0005041">
    <property type="term" value="F:low-density lipoprotein particle receptor activity"/>
    <property type="evidence" value="ECO:0007669"/>
    <property type="project" value="InterPro"/>
</dbReference>
<proteinExistence type="inferred from homology"/>
<keyword evidence="11" id="KW-0325">Glycoprotein</keyword>
<keyword evidence="8 14" id="KW-1133">Transmembrane helix</keyword>
<dbReference type="PANTHER" id="PTHR14385">
    <property type="entry name" value="CXC CHEMOKINE LIGAND"/>
    <property type="match status" value="1"/>
</dbReference>
<evidence type="ECO:0000256" key="8">
    <source>
        <dbReference type="ARBA" id="ARBA00022989"/>
    </source>
</evidence>
<evidence type="ECO:0000256" key="11">
    <source>
        <dbReference type="ARBA" id="ARBA00023180"/>
    </source>
</evidence>
<organism evidence="17 18">
    <name type="scientific">Trichechus manatus latirostris</name>
    <name type="common">Florida manatee</name>
    <dbReference type="NCBI Taxonomy" id="127582"/>
    <lineage>
        <taxon>Eukaryota</taxon>
        <taxon>Metazoa</taxon>
        <taxon>Chordata</taxon>
        <taxon>Craniata</taxon>
        <taxon>Vertebrata</taxon>
        <taxon>Euteleostomi</taxon>
        <taxon>Mammalia</taxon>
        <taxon>Eutheria</taxon>
        <taxon>Afrotheria</taxon>
        <taxon>Sirenia</taxon>
        <taxon>Trichechidae</taxon>
        <taxon>Trichechus</taxon>
    </lineage>
</organism>
<evidence type="ECO:0000256" key="3">
    <source>
        <dbReference type="ARBA" id="ARBA00017995"/>
    </source>
</evidence>
<evidence type="ECO:0000313" key="17">
    <source>
        <dbReference type="Proteomes" id="UP000248480"/>
    </source>
</evidence>
<feature type="signal peptide" evidence="15">
    <location>
        <begin position="1"/>
        <end position="26"/>
    </location>
</feature>
<dbReference type="CTD" id="58191"/>
<sequence length="249" mass="26598">MGRGCGPGFSALLLLVLVGLILPGDGNEGSVAGSCYCDRLISTPTMEQKQHLGKHLKAYQSCPPFVRFNLHRRTVCGDRSAPWVLELMRCFDNGECGSPLHKSQAGQKHSPPLSTQVPEPTKGASSDMGTPAQTYLPSTLQSTQRPTLPAAPPSLDRGHTHFNEIITSTVDHSLGAGPEARENQKQLQANVGPSAGRSAAAPVVSLLAITFVLSGVLVYMLCKKRREQAGPYCPDLQIHYATVSEDSIA</sequence>
<dbReference type="GO" id="GO:0005044">
    <property type="term" value="F:scavenger receptor activity"/>
    <property type="evidence" value="ECO:0007669"/>
    <property type="project" value="InterPro"/>
</dbReference>
<evidence type="ECO:0000256" key="4">
    <source>
        <dbReference type="ARBA" id="ARBA00022500"/>
    </source>
</evidence>
<dbReference type="GeneID" id="101359713"/>
<comment type="similarity">
    <text evidence="2">Belongs to the intercrine alpha (chemokine CxC) family.</text>
</comment>
<evidence type="ECO:0000256" key="13">
    <source>
        <dbReference type="SAM" id="MobiDB-lite"/>
    </source>
</evidence>
<dbReference type="KEGG" id="tmu:101359713"/>
<dbReference type="InParanoid" id="A0A2Y9FWM9"/>
<dbReference type="GO" id="GO:0006898">
    <property type="term" value="P:receptor-mediated endocytosis"/>
    <property type="evidence" value="ECO:0007669"/>
    <property type="project" value="InterPro"/>
</dbReference>
<keyword evidence="10" id="KW-1015">Disulfide bond</keyword>
<dbReference type="InterPro" id="IPR048585">
    <property type="entry name" value="CXCL16_dom"/>
</dbReference>
<keyword evidence="5" id="KW-0202">Cytokine</keyword>
<feature type="domain" description="C-X-C motif chemokine 16" evidence="16">
    <location>
        <begin position="24"/>
        <end position="112"/>
    </location>
</feature>
<keyword evidence="4" id="KW-0145">Chemotaxis</keyword>
<dbReference type="GO" id="GO:0034341">
    <property type="term" value="P:response to type II interferon"/>
    <property type="evidence" value="ECO:0007669"/>
    <property type="project" value="InterPro"/>
</dbReference>
<dbReference type="GO" id="GO:0008009">
    <property type="term" value="F:chemokine activity"/>
    <property type="evidence" value="ECO:0007669"/>
    <property type="project" value="InterPro"/>
</dbReference>
<feature type="compositionally biased region" description="Polar residues" evidence="13">
    <location>
        <begin position="104"/>
        <end position="132"/>
    </location>
</feature>
<gene>
    <name evidence="18" type="primary">CXCL16</name>
</gene>
<keyword evidence="9 14" id="KW-0472">Membrane</keyword>
<dbReference type="GO" id="GO:0005615">
    <property type="term" value="C:extracellular space"/>
    <property type="evidence" value="ECO:0007669"/>
    <property type="project" value="UniProtKB-KW"/>
</dbReference>
<dbReference type="FunCoup" id="A0A2Y9FWM9">
    <property type="interactions" value="487"/>
</dbReference>
<evidence type="ECO:0000256" key="5">
    <source>
        <dbReference type="ARBA" id="ARBA00022514"/>
    </source>
</evidence>
<dbReference type="Proteomes" id="UP000248480">
    <property type="component" value="Unplaced"/>
</dbReference>
<feature type="region of interest" description="Disordered" evidence="13">
    <location>
        <begin position="99"/>
        <end position="132"/>
    </location>
</feature>
<evidence type="ECO:0000256" key="6">
    <source>
        <dbReference type="ARBA" id="ARBA00022692"/>
    </source>
</evidence>
<dbReference type="RefSeq" id="XP_012410913.1">
    <property type="nucleotide sequence ID" value="XM_012555459.2"/>
</dbReference>
<dbReference type="STRING" id="127582.A0A2Y9FWM9"/>
<dbReference type="GO" id="GO:0034612">
    <property type="term" value="P:response to tumor necrosis factor"/>
    <property type="evidence" value="ECO:0007669"/>
    <property type="project" value="InterPro"/>
</dbReference>
<accession>A0A2Y9FWM9</accession>
<dbReference type="OrthoDB" id="9836360at2759"/>
<dbReference type="Pfam" id="PF20902">
    <property type="entry name" value="CXCL16"/>
    <property type="match status" value="1"/>
</dbReference>
<evidence type="ECO:0000256" key="12">
    <source>
        <dbReference type="ARBA" id="ARBA00032815"/>
    </source>
</evidence>
<evidence type="ECO:0000256" key="2">
    <source>
        <dbReference type="ARBA" id="ARBA00010665"/>
    </source>
</evidence>
<feature type="chain" id="PRO_5015905245" description="C-X-C motif chemokine 16" evidence="15">
    <location>
        <begin position="27"/>
        <end position="249"/>
    </location>
</feature>
<evidence type="ECO:0000256" key="7">
    <source>
        <dbReference type="ARBA" id="ARBA00022729"/>
    </source>
</evidence>
<evidence type="ECO:0000256" key="9">
    <source>
        <dbReference type="ARBA" id="ARBA00023136"/>
    </source>
</evidence>
<keyword evidence="17" id="KW-1185">Reference proteome</keyword>
<protein>
    <recommendedName>
        <fullName evidence="3">C-X-C motif chemokine 16</fullName>
    </recommendedName>
    <alternativeName>
        <fullName evidence="12">Transmembrane chemokine CXCL16</fullName>
    </alternativeName>
</protein>
<dbReference type="InterPro" id="IPR026296">
    <property type="entry name" value="CXCL16"/>
</dbReference>
<keyword evidence="7 15" id="KW-0732">Signal</keyword>